<keyword evidence="2" id="KW-0255">Endonuclease</keyword>
<dbReference type="RefSeq" id="WP_066049529.1">
    <property type="nucleotide sequence ID" value="NZ_CP014223.1"/>
</dbReference>
<keyword evidence="2" id="KW-0378">Hydrolase</keyword>
<accession>A0A0X1U7U6</accession>
<dbReference type="InterPro" id="IPR025364">
    <property type="entry name" value="DUF4268"/>
</dbReference>
<dbReference type="InterPro" id="IPR011856">
    <property type="entry name" value="tRNA_endonuc-like_dom_sf"/>
</dbReference>
<feature type="domain" description="DUF4268" evidence="1">
    <location>
        <begin position="229"/>
        <end position="364"/>
    </location>
</feature>
<gene>
    <name evidence="2" type="primary">nucS</name>
    <name evidence="2" type="ORF">CPRO_14230</name>
    <name evidence="3" type="ORF">SAMN02745151_01234</name>
</gene>
<sequence length="376" mass="43178">MFVVDKEKNQALPLCKKTFSELNFTERNHLQEWIDQDTSILGENLLIIQKEFNGFSDTLERLDLLALDESGRLVVIENKLDDSGKDVVWQALKYVSYCASLSKSEIREIFQKYLDRYKDAGDAGALIAEFYKCSDFGEVKINTSDSDQRVILVAANFRKEVTSTVLWLQSHNVDVKCIRVTPYQMGQQIFLDTEQILPPPSTEEYQIRLGIKKQEENIAREEATERHHLRYSFWSNAIPQLVSKTGLYQNVSATKDNWINGASGHTGIGFNSIILLDGARAEIYIGRSSKEENKKIYQALYLQKDKLESEYGKRLKWDEYENKTTSKISISMDGVSLANQEDWPKMIDFIAENISTLVKVFKKPLDEAYKALAYDE</sequence>
<dbReference type="Proteomes" id="UP000068026">
    <property type="component" value="Chromosome"/>
</dbReference>
<organism evidence="3 5">
    <name type="scientific">Anaerotignum propionicum DSM 1682</name>
    <dbReference type="NCBI Taxonomy" id="991789"/>
    <lineage>
        <taxon>Bacteria</taxon>
        <taxon>Bacillati</taxon>
        <taxon>Bacillota</taxon>
        <taxon>Clostridia</taxon>
        <taxon>Lachnospirales</taxon>
        <taxon>Anaerotignaceae</taxon>
        <taxon>Anaerotignum</taxon>
    </lineage>
</organism>
<keyword evidence="2" id="KW-0540">Nuclease</keyword>
<proteinExistence type="predicted"/>
<evidence type="ECO:0000259" key="1">
    <source>
        <dbReference type="Pfam" id="PF14088"/>
    </source>
</evidence>
<dbReference type="AlphaFoldDB" id="A0A0X1U7U6"/>
<dbReference type="KEGG" id="cpro:CPRO_14230"/>
<name>A0A0X1U7U6_ANAPI</name>
<evidence type="ECO:0000313" key="4">
    <source>
        <dbReference type="Proteomes" id="UP000068026"/>
    </source>
</evidence>
<dbReference type="Proteomes" id="UP000184204">
    <property type="component" value="Unassembled WGS sequence"/>
</dbReference>
<reference evidence="3" key="3">
    <citation type="submission" date="2016-11" db="EMBL/GenBank/DDBJ databases">
        <authorList>
            <person name="Varghese N."/>
            <person name="Submissions S."/>
        </authorList>
    </citation>
    <scope>NUCLEOTIDE SEQUENCE</scope>
    <source>
        <strain evidence="3">DSM 1682</strain>
    </source>
</reference>
<reference evidence="2 4" key="1">
    <citation type="journal article" date="2016" name="Genome Announc.">
        <title>Complete Genome Sequence of the Amino Acid-Fermenting Clostridium propionicum X2 (DSM 1682).</title>
        <authorList>
            <person name="Poehlein A."/>
            <person name="Schlien K."/>
            <person name="Chowdhury N.P."/>
            <person name="Gottschalk G."/>
            <person name="Buckel W."/>
            <person name="Daniel R."/>
        </authorList>
    </citation>
    <scope>NUCLEOTIDE SEQUENCE [LARGE SCALE GENOMIC DNA]</scope>
    <source>
        <strain evidence="2 4">X2</strain>
    </source>
</reference>
<dbReference type="OrthoDB" id="570199at2"/>
<dbReference type="EMBL" id="FQUA01000004">
    <property type="protein sequence ID" value="SHE61398.1"/>
    <property type="molecule type" value="Genomic_DNA"/>
</dbReference>
<protein>
    <submittedName>
        <fullName evidence="2">Endonuclease NucS</fullName>
    </submittedName>
</protein>
<dbReference type="GO" id="GO:0003676">
    <property type="term" value="F:nucleic acid binding"/>
    <property type="evidence" value="ECO:0007669"/>
    <property type="project" value="InterPro"/>
</dbReference>
<dbReference type="Gene3D" id="3.40.1350.10">
    <property type="match status" value="1"/>
</dbReference>
<keyword evidence="4" id="KW-1185">Reference proteome</keyword>
<evidence type="ECO:0000313" key="2">
    <source>
        <dbReference type="EMBL" id="AMJ41016.1"/>
    </source>
</evidence>
<reference evidence="5" key="4">
    <citation type="submission" date="2016-11" db="EMBL/GenBank/DDBJ databases">
        <authorList>
            <person name="Jaros S."/>
            <person name="Januszkiewicz K."/>
            <person name="Wedrychowicz H."/>
        </authorList>
    </citation>
    <scope>NUCLEOTIDE SEQUENCE [LARGE SCALE GENOMIC DNA]</scope>
    <source>
        <strain evidence="5">DSM 1682</strain>
    </source>
</reference>
<evidence type="ECO:0000313" key="5">
    <source>
        <dbReference type="Proteomes" id="UP000184204"/>
    </source>
</evidence>
<dbReference type="GO" id="GO:0004519">
    <property type="term" value="F:endonuclease activity"/>
    <property type="evidence" value="ECO:0007669"/>
    <property type="project" value="UniProtKB-KW"/>
</dbReference>
<dbReference type="EMBL" id="CP014223">
    <property type="protein sequence ID" value="AMJ41016.1"/>
    <property type="molecule type" value="Genomic_DNA"/>
</dbReference>
<evidence type="ECO:0000313" key="3">
    <source>
        <dbReference type="EMBL" id="SHE61398.1"/>
    </source>
</evidence>
<reference evidence="4" key="2">
    <citation type="submission" date="2016-01" db="EMBL/GenBank/DDBJ databases">
        <authorList>
            <person name="Poehlein A."/>
            <person name="Schlien K."/>
            <person name="Gottschalk G."/>
            <person name="Buckel W."/>
            <person name="Daniel R."/>
        </authorList>
    </citation>
    <scope>NUCLEOTIDE SEQUENCE [LARGE SCALE GENOMIC DNA]</scope>
    <source>
        <strain evidence="4">X2</strain>
    </source>
</reference>
<dbReference type="Pfam" id="PF14088">
    <property type="entry name" value="DUF4268"/>
    <property type="match status" value="1"/>
</dbReference>